<dbReference type="SUPFAM" id="SSF56349">
    <property type="entry name" value="DNA breaking-rejoining enzymes"/>
    <property type="match status" value="1"/>
</dbReference>
<name>X1FS16_9ZZZZ</name>
<evidence type="ECO:0000313" key="3">
    <source>
        <dbReference type="EMBL" id="GAH23533.1"/>
    </source>
</evidence>
<dbReference type="PROSITE" id="PS51898">
    <property type="entry name" value="TYR_RECOMBINASE"/>
    <property type="match status" value="1"/>
</dbReference>
<dbReference type="Pfam" id="PF00589">
    <property type="entry name" value="Phage_integrase"/>
    <property type="match status" value="1"/>
</dbReference>
<reference evidence="3" key="1">
    <citation type="journal article" date="2014" name="Front. Microbiol.">
        <title>High frequency of phylogenetically diverse reductive dehalogenase-homologous genes in deep subseafloor sedimentary metagenomes.</title>
        <authorList>
            <person name="Kawai M."/>
            <person name="Futagami T."/>
            <person name="Toyoda A."/>
            <person name="Takaki Y."/>
            <person name="Nishi S."/>
            <person name="Hori S."/>
            <person name="Arai W."/>
            <person name="Tsubouchi T."/>
            <person name="Morono Y."/>
            <person name="Uchiyama I."/>
            <person name="Ito T."/>
            <person name="Fujiyama A."/>
            <person name="Inagaki F."/>
            <person name="Takami H."/>
        </authorList>
    </citation>
    <scope>NUCLEOTIDE SEQUENCE</scope>
    <source>
        <strain evidence="3">Expedition CK06-06</strain>
    </source>
</reference>
<dbReference type="InterPro" id="IPR002104">
    <property type="entry name" value="Integrase_catalytic"/>
</dbReference>
<comment type="caution">
    <text evidence="3">The sequence shown here is derived from an EMBL/GenBank/DDBJ whole genome shotgun (WGS) entry which is preliminary data.</text>
</comment>
<dbReference type="Gene3D" id="1.10.443.10">
    <property type="entry name" value="Intergrase catalytic core"/>
    <property type="match status" value="1"/>
</dbReference>
<dbReference type="AlphaFoldDB" id="X1FS16"/>
<dbReference type="GO" id="GO:0015074">
    <property type="term" value="P:DNA integration"/>
    <property type="evidence" value="ECO:0007669"/>
    <property type="project" value="InterPro"/>
</dbReference>
<proteinExistence type="predicted"/>
<sequence length="220" mass="25545">MKNLKMAADDYIKLRRALGFKLTDTHYFLKNFTSFMEREHAPYITTELALRWAKQPQNTLPAWWSKRLSAIRSFARHMKTMDPRHEVPPNGILPNKYQRRTPYIYSNEEVLALLQACEWLPRGNGLLRYTYYTVFGLLAVTGMRIGEITALQRKDVDLTQGILTIRDTKFQKSRAIPVHESTVHVLGVYAHLRDQIFPDCKVSNFFLTDFGTGPSHLAIR</sequence>
<evidence type="ECO:0000259" key="2">
    <source>
        <dbReference type="PROSITE" id="PS51898"/>
    </source>
</evidence>
<dbReference type="InterPro" id="IPR011010">
    <property type="entry name" value="DNA_brk_join_enz"/>
</dbReference>
<dbReference type="EMBL" id="BARU01004763">
    <property type="protein sequence ID" value="GAH23533.1"/>
    <property type="molecule type" value="Genomic_DNA"/>
</dbReference>
<accession>X1FS16</accession>
<protein>
    <recommendedName>
        <fullName evidence="2">Tyr recombinase domain-containing protein</fullName>
    </recommendedName>
</protein>
<dbReference type="GO" id="GO:0003677">
    <property type="term" value="F:DNA binding"/>
    <property type="evidence" value="ECO:0007669"/>
    <property type="project" value="InterPro"/>
</dbReference>
<dbReference type="InterPro" id="IPR013762">
    <property type="entry name" value="Integrase-like_cat_sf"/>
</dbReference>
<feature type="non-terminal residue" evidence="3">
    <location>
        <position position="220"/>
    </location>
</feature>
<keyword evidence="1" id="KW-0233">DNA recombination</keyword>
<organism evidence="3">
    <name type="scientific">marine sediment metagenome</name>
    <dbReference type="NCBI Taxonomy" id="412755"/>
    <lineage>
        <taxon>unclassified sequences</taxon>
        <taxon>metagenomes</taxon>
        <taxon>ecological metagenomes</taxon>
    </lineage>
</organism>
<dbReference type="GO" id="GO:0006310">
    <property type="term" value="P:DNA recombination"/>
    <property type="evidence" value="ECO:0007669"/>
    <property type="project" value="UniProtKB-KW"/>
</dbReference>
<evidence type="ECO:0000256" key="1">
    <source>
        <dbReference type="ARBA" id="ARBA00023172"/>
    </source>
</evidence>
<feature type="domain" description="Tyr recombinase" evidence="2">
    <location>
        <begin position="100"/>
        <end position="220"/>
    </location>
</feature>
<gene>
    <name evidence="3" type="ORF">S03H2_09390</name>
</gene>